<evidence type="ECO:0000313" key="3">
    <source>
        <dbReference type="Proteomes" id="UP000054321"/>
    </source>
</evidence>
<dbReference type="HOGENOM" id="CLU_1518329_0_0_1"/>
<sequence length="177" mass="19578">MVRDMRSGFEVCGSGRPPFDPCEPGTLELPDDRREKRPVTTVSRQRGLPLMENRGTASRKRHADRLAAGTGIEDLQVQSVTSLHISKQLGPRKENKEFKLSDPPSQLGCSALCRNKVKGVRYSSSLRGRKDTTRDGRILFNALRVALDSMGPPLYDFVSLCFIGLCFRTNGGVLRSG</sequence>
<organism evidence="2 3">
    <name type="scientific">Oidiodendron maius (strain Zn)</name>
    <dbReference type="NCBI Taxonomy" id="913774"/>
    <lineage>
        <taxon>Eukaryota</taxon>
        <taxon>Fungi</taxon>
        <taxon>Dikarya</taxon>
        <taxon>Ascomycota</taxon>
        <taxon>Pezizomycotina</taxon>
        <taxon>Leotiomycetes</taxon>
        <taxon>Leotiomycetes incertae sedis</taxon>
        <taxon>Myxotrichaceae</taxon>
        <taxon>Oidiodendron</taxon>
    </lineage>
</organism>
<dbReference type="EMBL" id="KN832871">
    <property type="protein sequence ID" value="KIN06261.1"/>
    <property type="molecule type" value="Genomic_DNA"/>
</dbReference>
<reference evidence="2 3" key="1">
    <citation type="submission" date="2014-04" db="EMBL/GenBank/DDBJ databases">
        <authorList>
            <consortium name="DOE Joint Genome Institute"/>
            <person name="Kuo A."/>
            <person name="Martino E."/>
            <person name="Perotto S."/>
            <person name="Kohler A."/>
            <person name="Nagy L.G."/>
            <person name="Floudas D."/>
            <person name="Copeland A."/>
            <person name="Barry K.W."/>
            <person name="Cichocki N."/>
            <person name="Veneault-Fourrey C."/>
            <person name="LaButti K."/>
            <person name="Lindquist E.A."/>
            <person name="Lipzen A."/>
            <person name="Lundell T."/>
            <person name="Morin E."/>
            <person name="Murat C."/>
            <person name="Sun H."/>
            <person name="Tunlid A."/>
            <person name="Henrissat B."/>
            <person name="Grigoriev I.V."/>
            <person name="Hibbett D.S."/>
            <person name="Martin F."/>
            <person name="Nordberg H.P."/>
            <person name="Cantor M.N."/>
            <person name="Hua S.X."/>
        </authorList>
    </citation>
    <scope>NUCLEOTIDE SEQUENCE [LARGE SCALE GENOMIC DNA]</scope>
    <source>
        <strain evidence="2 3">Zn</strain>
    </source>
</reference>
<proteinExistence type="predicted"/>
<reference evidence="3" key="2">
    <citation type="submission" date="2015-01" db="EMBL/GenBank/DDBJ databases">
        <title>Evolutionary Origins and Diversification of the Mycorrhizal Mutualists.</title>
        <authorList>
            <consortium name="DOE Joint Genome Institute"/>
            <consortium name="Mycorrhizal Genomics Consortium"/>
            <person name="Kohler A."/>
            <person name="Kuo A."/>
            <person name="Nagy L.G."/>
            <person name="Floudas D."/>
            <person name="Copeland A."/>
            <person name="Barry K.W."/>
            <person name="Cichocki N."/>
            <person name="Veneault-Fourrey C."/>
            <person name="LaButti K."/>
            <person name="Lindquist E.A."/>
            <person name="Lipzen A."/>
            <person name="Lundell T."/>
            <person name="Morin E."/>
            <person name="Murat C."/>
            <person name="Riley R."/>
            <person name="Ohm R."/>
            <person name="Sun H."/>
            <person name="Tunlid A."/>
            <person name="Henrissat B."/>
            <person name="Grigoriev I.V."/>
            <person name="Hibbett D.S."/>
            <person name="Martin F."/>
        </authorList>
    </citation>
    <scope>NUCLEOTIDE SEQUENCE [LARGE SCALE GENOMIC DNA]</scope>
    <source>
        <strain evidence="3">Zn</strain>
    </source>
</reference>
<dbReference type="Proteomes" id="UP000054321">
    <property type="component" value="Unassembled WGS sequence"/>
</dbReference>
<feature type="region of interest" description="Disordered" evidence="1">
    <location>
        <begin position="1"/>
        <end position="43"/>
    </location>
</feature>
<evidence type="ECO:0000256" key="1">
    <source>
        <dbReference type="SAM" id="MobiDB-lite"/>
    </source>
</evidence>
<dbReference type="InParanoid" id="A0A0C3HDE2"/>
<dbReference type="AlphaFoldDB" id="A0A0C3HDE2"/>
<keyword evidence="3" id="KW-1185">Reference proteome</keyword>
<accession>A0A0C3HDE2</accession>
<evidence type="ECO:0000313" key="2">
    <source>
        <dbReference type="EMBL" id="KIN06261.1"/>
    </source>
</evidence>
<name>A0A0C3HDE2_OIDMZ</name>
<gene>
    <name evidence="2" type="ORF">OIDMADRAFT_24592</name>
</gene>
<protein>
    <submittedName>
        <fullName evidence="2">Uncharacterized protein</fullName>
    </submittedName>
</protein>